<evidence type="ECO:0008006" key="3">
    <source>
        <dbReference type="Google" id="ProtNLM"/>
    </source>
</evidence>
<evidence type="ECO:0000313" key="1">
    <source>
        <dbReference type="EMBL" id="GIX94707.1"/>
    </source>
</evidence>
<dbReference type="AlphaFoldDB" id="A0AAV4PHY1"/>
<sequence length="107" mass="12384">MTASLIFCCLVVGFFSLTSFRYQFQMHGYVQLMLVKRPGGTYLSLELSYRSRTNLSPHFDFDSNERKTLAICANPNPSAVSSGNAMRIYVSKNRFQMKQVLNFFRQY</sequence>
<keyword evidence="2" id="KW-1185">Reference proteome</keyword>
<protein>
    <recommendedName>
        <fullName evidence="3">Secreted protein</fullName>
    </recommendedName>
</protein>
<evidence type="ECO:0000313" key="2">
    <source>
        <dbReference type="Proteomes" id="UP001054945"/>
    </source>
</evidence>
<proteinExistence type="predicted"/>
<organism evidence="1 2">
    <name type="scientific">Caerostris extrusa</name>
    <name type="common">Bark spider</name>
    <name type="synonym">Caerostris bankana</name>
    <dbReference type="NCBI Taxonomy" id="172846"/>
    <lineage>
        <taxon>Eukaryota</taxon>
        <taxon>Metazoa</taxon>
        <taxon>Ecdysozoa</taxon>
        <taxon>Arthropoda</taxon>
        <taxon>Chelicerata</taxon>
        <taxon>Arachnida</taxon>
        <taxon>Araneae</taxon>
        <taxon>Araneomorphae</taxon>
        <taxon>Entelegynae</taxon>
        <taxon>Araneoidea</taxon>
        <taxon>Araneidae</taxon>
        <taxon>Caerostris</taxon>
    </lineage>
</organism>
<gene>
    <name evidence="1" type="ORF">CEXT_761731</name>
</gene>
<dbReference type="Proteomes" id="UP001054945">
    <property type="component" value="Unassembled WGS sequence"/>
</dbReference>
<reference evidence="1 2" key="1">
    <citation type="submission" date="2021-06" db="EMBL/GenBank/DDBJ databases">
        <title>Caerostris extrusa draft genome.</title>
        <authorList>
            <person name="Kono N."/>
            <person name="Arakawa K."/>
        </authorList>
    </citation>
    <scope>NUCLEOTIDE SEQUENCE [LARGE SCALE GENOMIC DNA]</scope>
</reference>
<accession>A0AAV4PHY1</accession>
<name>A0AAV4PHY1_CAEEX</name>
<dbReference type="EMBL" id="BPLR01004409">
    <property type="protein sequence ID" value="GIX94707.1"/>
    <property type="molecule type" value="Genomic_DNA"/>
</dbReference>
<comment type="caution">
    <text evidence="1">The sequence shown here is derived from an EMBL/GenBank/DDBJ whole genome shotgun (WGS) entry which is preliminary data.</text>
</comment>